<evidence type="ECO:0000313" key="3">
    <source>
        <dbReference type="Proteomes" id="UP000027120"/>
    </source>
</evidence>
<dbReference type="PANTHER" id="PTHR31170:SF25">
    <property type="entry name" value="BNAA09G04570D PROTEIN"/>
    <property type="match status" value="1"/>
</dbReference>
<dbReference type="Proteomes" id="UP000027120">
    <property type="component" value="Unassembled WGS sequence"/>
</dbReference>
<sequence>MARDMILLENPLPFFVLGKLFIMTDLNIFLLFSPVDIVKHLVDLAHNNWLPSPAGIEAYRNNGTKNKAGVKFQKVEVSNYSSLVDIKFENGVMKIPILEIGSTTEAFFQNLIAYELCSHDITLKHVLDYVTFLGCLVNSSKDVELLRRLGIISNWLGVDEVIATSTTKLIDGAVLGKPFYYRELWHNYFDSPWSFISFVAAACLLVLTFLQTLYLVPSYEK</sequence>
<evidence type="ECO:0000256" key="1">
    <source>
        <dbReference type="SAM" id="Phobius"/>
    </source>
</evidence>
<keyword evidence="1" id="KW-0472">Membrane</keyword>
<accession>A0A067DJK4</accession>
<protein>
    <submittedName>
        <fullName evidence="2">Uncharacterized protein</fullName>
    </submittedName>
</protein>
<organism evidence="2 3">
    <name type="scientific">Citrus sinensis</name>
    <name type="common">Sweet orange</name>
    <name type="synonym">Citrus aurantium var. sinensis</name>
    <dbReference type="NCBI Taxonomy" id="2711"/>
    <lineage>
        <taxon>Eukaryota</taxon>
        <taxon>Viridiplantae</taxon>
        <taxon>Streptophyta</taxon>
        <taxon>Embryophyta</taxon>
        <taxon>Tracheophyta</taxon>
        <taxon>Spermatophyta</taxon>
        <taxon>Magnoliopsida</taxon>
        <taxon>eudicotyledons</taxon>
        <taxon>Gunneridae</taxon>
        <taxon>Pentapetalae</taxon>
        <taxon>rosids</taxon>
        <taxon>malvids</taxon>
        <taxon>Sapindales</taxon>
        <taxon>Rutaceae</taxon>
        <taxon>Aurantioideae</taxon>
        <taxon>Citrus</taxon>
    </lineage>
</organism>
<dbReference type="EMBL" id="KK786875">
    <property type="protein sequence ID" value="KDO39172.1"/>
    <property type="molecule type" value="Genomic_DNA"/>
</dbReference>
<gene>
    <name evidence="2" type="ORF">CISIN_1g041779mg</name>
</gene>
<feature type="transmembrane region" description="Helical" evidence="1">
    <location>
        <begin position="193"/>
        <end position="216"/>
    </location>
</feature>
<name>A0A067DJK4_CITSI</name>
<keyword evidence="1" id="KW-1133">Transmembrane helix</keyword>
<feature type="transmembrane region" description="Helical" evidence="1">
    <location>
        <begin position="12"/>
        <end position="32"/>
    </location>
</feature>
<dbReference type="InterPro" id="IPR004158">
    <property type="entry name" value="DUF247_pln"/>
</dbReference>
<dbReference type="Pfam" id="PF03140">
    <property type="entry name" value="DUF247"/>
    <property type="match status" value="1"/>
</dbReference>
<dbReference type="AlphaFoldDB" id="A0A067DJK4"/>
<reference evidence="2 3" key="1">
    <citation type="submission" date="2014-04" db="EMBL/GenBank/DDBJ databases">
        <authorList>
            <consortium name="International Citrus Genome Consortium"/>
            <person name="Gmitter F."/>
            <person name="Chen C."/>
            <person name="Farmerie W."/>
            <person name="Harkins T."/>
            <person name="Desany B."/>
            <person name="Mohiuddin M."/>
            <person name="Kodira C."/>
            <person name="Borodovsky M."/>
            <person name="Lomsadze A."/>
            <person name="Burns P."/>
            <person name="Jenkins J."/>
            <person name="Prochnik S."/>
            <person name="Shu S."/>
            <person name="Chapman J."/>
            <person name="Pitluck S."/>
            <person name="Schmutz J."/>
            <person name="Rokhsar D."/>
        </authorList>
    </citation>
    <scope>NUCLEOTIDE SEQUENCE</scope>
</reference>
<keyword evidence="1" id="KW-0812">Transmembrane</keyword>
<dbReference type="PANTHER" id="PTHR31170">
    <property type="entry name" value="BNAC04G53230D PROTEIN"/>
    <property type="match status" value="1"/>
</dbReference>
<dbReference type="STRING" id="2711.A0A067DJK4"/>
<keyword evidence="3" id="KW-1185">Reference proteome</keyword>
<proteinExistence type="predicted"/>
<evidence type="ECO:0000313" key="2">
    <source>
        <dbReference type="EMBL" id="KDO39172.1"/>
    </source>
</evidence>